<dbReference type="RefSeq" id="WP_109823336.1">
    <property type="nucleotide sequence ID" value="NZ_QGKL01000029.1"/>
</dbReference>
<keyword evidence="3" id="KW-1185">Reference proteome</keyword>
<evidence type="ECO:0000313" key="3">
    <source>
        <dbReference type="Proteomes" id="UP000245506"/>
    </source>
</evidence>
<accession>A0A317CCF0</accession>
<organism evidence="2 3">
    <name type="scientific">Leucothrix arctica</name>
    <dbReference type="NCBI Taxonomy" id="1481894"/>
    <lineage>
        <taxon>Bacteria</taxon>
        <taxon>Pseudomonadati</taxon>
        <taxon>Pseudomonadota</taxon>
        <taxon>Gammaproteobacteria</taxon>
        <taxon>Thiotrichales</taxon>
        <taxon>Thiotrichaceae</taxon>
        <taxon>Leucothrix</taxon>
    </lineage>
</organism>
<comment type="caution">
    <text evidence="2">The sequence shown here is derived from an EMBL/GenBank/DDBJ whole genome shotgun (WGS) entry which is preliminary data.</text>
</comment>
<dbReference type="Pfam" id="PF19588">
    <property type="entry name" value="SxtJ"/>
    <property type="match status" value="1"/>
</dbReference>
<keyword evidence="1" id="KW-1133">Transmembrane helix</keyword>
<evidence type="ECO:0000256" key="1">
    <source>
        <dbReference type="SAM" id="Phobius"/>
    </source>
</evidence>
<feature type="transmembrane region" description="Helical" evidence="1">
    <location>
        <begin position="21"/>
        <end position="42"/>
    </location>
</feature>
<dbReference type="InterPro" id="IPR045781">
    <property type="entry name" value="SxtJ"/>
</dbReference>
<feature type="transmembrane region" description="Helical" evidence="1">
    <location>
        <begin position="89"/>
        <end position="109"/>
    </location>
</feature>
<reference evidence="2 3" key="1">
    <citation type="submission" date="2018-05" db="EMBL/GenBank/DDBJ databases">
        <title>Leucothrix arctica sp. nov., isolated from Arctic seawater.</title>
        <authorList>
            <person name="Choi A."/>
            <person name="Baek K."/>
        </authorList>
    </citation>
    <scope>NUCLEOTIDE SEQUENCE [LARGE SCALE GENOMIC DNA]</scope>
    <source>
        <strain evidence="2 3">IMCC9719</strain>
    </source>
</reference>
<keyword evidence="1" id="KW-0812">Transmembrane</keyword>
<keyword evidence="1" id="KW-0472">Membrane</keyword>
<proteinExistence type="predicted"/>
<dbReference type="Proteomes" id="UP000245506">
    <property type="component" value="Unassembled WGS sequence"/>
</dbReference>
<dbReference type="AlphaFoldDB" id="A0A317CCF0"/>
<sequence length="141" mass="16086">MQTMSNKMDTVAAETPKALREFGLIMAGMLILMFGIVFPWLFSFTTPYWPFIAAFVFAVVALLKSTLLTPVNRIWLKLSGVLGWINTRLIMGLMFFFLIVPMGLVLRLLGKDPLSNELLKDAKSYRVISRVRSKEHLEKPF</sequence>
<dbReference type="OrthoDB" id="9790341at2"/>
<name>A0A317CCF0_9GAMM</name>
<protein>
    <submittedName>
        <fullName evidence="2">SxtJ</fullName>
    </submittedName>
</protein>
<feature type="transmembrane region" description="Helical" evidence="1">
    <location>
        <begin position="48"/>
        <end position="68"/>
    </location>
</feature>
<evidence type="ECO:0000313" key="2">
    <source>
        <dbReference type="EMBL" id="PWQ96365.1"/>
    </source>
</evidence>
<dbReference type="EMBL" id="QGKL01000029">
    <property type="protein sequence ID" value="PWQ96365.1"/>
    <property type="molecule type" value="Genomic_DNA"/>
</dbReference>
<gene>
    <name evidence="2" type="ORF">DKT75_10295</name>
</gene>